<dbReference type="Gene3D" id="3.40.50.720">
    <property type="entry name" value="NAD(P)-binding Rossmann-like Domain"/>
    <property type="match status" value="1"/>
</dbReference>
<evidence type="ECO:0000313" key="3">
    <source>
        <dbReference type="Proteomes" id="UP001501074"/>
    </source>
</evidence>
<name>A0ABP6ZVD5_9ACTN</name>
<proteinExistence type="predicted"/>
<dbReference type="InterPro" id="IPR001509">
    <property type="entry name" value="Epimerase_deHydtase"/>
</dbReference>
<dbReference type="InterPro" id="IPR036291">
    <property type="entry name" value="NAD(P)-bd_dom_sf"/>
</dbReference>
<dbReference type="Pfam" id="PF01370">
    <property type="entry name" value="Epimerase"/>
    <property type="match status" value="1"/>
</dbReference>
<keyword evidence="3" id="KW-1185">Reference proteome</keyword>
<protein>
    <submittedName>
        <fullName evidence="2">NAD(P)-dependent oxidoreductase</fullName>
    </submittedName>
</protein>
<dbReference type="PANTHER" id="PTHR43245">
    <property type="entry name" value="BIFUNCTIONAL POLYMYXIN RESISTANCE PROTEIN ARNA"/>
    <property type="match status" value="1"/>
</dbReference>
<reference evidence="3" key="1">
    <citation type="journal article" date="2019" name="Int. J. Syst. Evol. Microbiol.">
        <title>The Global Catalogue of Microorganisms (GCM) 10K type strain sequencing project: providing services to taxonomists for standard genome sequencing and annotation.</title>
        <authorList>
            <consortium name="The Broad Institute Genomics Platform"/>
            <consortium name="The Broad Institute Genome Sequencing Center for Infectious Disease"/>
            <person name="Wu L."/>
            <person name="Ma J."/>
        </authorList>
    </citation>
    <scope>NUCLEOTIDE SEQUENCE [LARGE SCALE GENOMIC DNA]</scope>
    <source>
        <strain evidence="3">JCM 16902</strain>
    </source>
</reference>
<dbReference type="RefSeq" id="WP_231489314.1">
    <property type="nucleotide sequence ID" value="NZ_BAAAZO010000007.1"/>
</dbReference>
<gene>
    <name evidence="2" type="ORF">GCM10022223_41990</name>
</gene>
<evidence type="ECO:0000259" key="1">
    <source>
        <dbReference type="Pfam" id="PF01370"/>
    </source>
</evidence>
<sequence length="347" mass="37817">MQHICVTGAAGMLGQHLVERLTQTSGDYTVTGIDLLPAEYQHDGYRHVVGDVRNAETVKAAVATADIIVHAAAALPSSKPADIVSTDVEGTRAVLEAARSCGVPRVVHISSTAVYGLPTTVPTPEDYPQTREDTYSGAKIAAEELCRQARGDGLTVAVLRPKTFLGPRRMGLFAMLFEWAEEGHHFPVLGRGDIRCQLLDVRDLVDATLLSMNRESSVVNTEFNLGADQFTTLREDFQAVLDAAGHGRRVLSVPVAPAVLALRGLSAAGLSPVYRRLIYKLRSDSYVSTHRAAQRLGWQPRYSNQATLLATFDWWREEMSNRGPRAAGLTHRDPWRQGALAAAKLLI</sequence>
<comment type="caution">
    <text evidence="2">The sequence shown here is derived from an EMBL/GenBank/DDBJ whole genome shotgun (WGS) entry which is preliminary data.</text>
</comment>
<feature type="domain" description="NAD-dependent epimerase/dehydratase" evidence="1">
    <location>
        <begin position="4"/>
        <end position="226"/>
    </location>
</feature>
<organism evidence="2 3">
    <name type="scientific">Kineosporia mesophila</name>
    <dbReference type="NCBI Taxonomy" id="566012"/>
    <lineage>
        <taxon>Bacteria</taxon>
        <taxon>Bacillati</taxon>
        <taxon>Actinomycetota</taxon>
        <taxon>Actinomycetes</taxon>
        <taxon>Kineosporiales</taxon>
        <taxon>Kineosporiaceae</taxon>
        <taxon>Kineosporia</taxon>
    </lineage>
</organism>
<dbReference type="InterPro" id="IPR050177">
    <property type="entry name" value="Lipid_A_modif_metabolic_enz"/>
</dbReference>
<dbReference type="EMBL" id="BAAAZO010000007">
    <property type="protein sequence ID" value="GAA3620717.1"/>
    <property type="molecule type" value="Genomic_DNA"/>
</dbReference>
<dbReference type="Proteomes" id="UP001501074">
    <property type="component" value="Unassembled WGS sequence"/>
</dbReference>
<dbReference type="SUPFAM" id="SSF51735">
    <property type="entry name" value="NAD(P)-binding Rossmann-fold domains"/>
    <property type="match status" value="1"/>
</dbReference>
<evidence type="ECO:0000313" key="2">
    <source>
        <dbReference type="EMBL" id="GAA3620717.1"/>
    </source>
</evidence>
<accession>A0ABP6ZVD5</accession>